<feature type="compositionally biased region" description="Low complexity" evidence="1">
    <location>
        <begin position="61"/>
        <end position="70"/>
    </location>
</feature>
<name>A0A4C1UNH8_EUMVA</name>
<comment type="caution">
    <text evidence="2">The sequence shown here is derived from an EMBL/GenBank/DDBJ whole genome shotgun (WGS) entry which is preliminary data.</text>
</comment>
<evidence type="ECO:0000256" key="1">
    <source>
        <dbReference type="SAM" id="MobiDB-lite"/>
    </source>
</evidence>
<accession>A0A4C1UNH8</accession>
<reference evidence="2 3" key="1">
    <citation type="journal article" date="2019" name="Commun. Biol.">
        <title>The bagworm genome reveals a unique fibroin gene that provides high tensile strength.</title>
        <authorList>
            <person name="Kono N."/>
            <person name="Nakamura H."/>
            <person name="Ohtoshi R."/>
            <person name="Tomita M."/>
            <person name="Numata K."/>
            <person name="Arakawa K."/>
        </authorList>
    </citation>
    <scope>NUCLEOTIDE SEQUENCE [LARGE SCALE GENOMIC DNA]</scope>
</reference>
<organism evidence="2 3">
    <name type="scientific">Eumeta variegata</name>
    <name type="common">Bagworm moth</name>
    <name type="synonym">Eumeta japonica</name>
    <dbReference type="NCBI Taxonomy" id="151549"/>
    <lineage>
        <taxon>Eukaryota</taxon>
        <taxon>Metazoa</taxon>
        <taxon>Ecdysozoa</taxon>
        <taxon>Arthropoda</taxon>
        <taxon>Hexapoda</taxon>
        <taxon>Insecta</taxon>
        <taxon>Pterygota</taxon>
        <taxon>Neoptera</taxon>
        <taxon>Endopterygota</taxon>
        <taxon>Lepidoptera</taxon>
        <taxon>Glossata</taxon>
        <taxon>Ditrysia</taxon>
        <taxon>Tineoidea</taxon>
        <taxon>Psychidae</taxon>
        <taxon>Oiketicinae</taxon>
        <taxon>Eumeta</taxon>
    </lineage>
</organism>
<evidence type="ECO:0000313" key="3">
    <source>
        <dbReference type="Proteomes" id="UP000299102"/>
    </source>
</evidence>
<feature type="region of interest" description="Disordered" evidence="1">
    <location>
        <begin position="47"/>
        <end position="70"/>
    </location>
</feature>
<protein>
    <submittedName>
        <fullName evidence="2">Uncharacterized protein</fullName>
    </submittedName>
</protein>
<dbReference type="Proteomes" id="UP000299102">
    <property type="component" value="Unassembled WGS sequence"/>
</dbReference>
<dbReference type="EMBL" id="BGZK01000201">
    <property type="protein sequence ID" value="GBP28001.1"/>
    <property type="molecule type" value="Genomic_DNA"/>
</dbReference>
<proteinExistence type="predicted"/>
<dbReference type="AlphaFoldDB" id="A0A4C1UNH8"/>
<keyword evidence="3" id="KW-1185">Reference proteome</keyword>
<sequence>MAELRQRHRSAQTIPKPSVQEVVEIHDGGERIIREKVIPQTRVNNRPYDVKVEERGRRRSPTSPTPSAATEDIDAKLFFRKIINRTNCLFKSLDSLRLLCRMPAIDSGIASLDVTRGGSEVTP</sequence>
<evidence type="ECO:0000313" key="2">
    <source>
        <dbReference type="EMBL" id="GBP28001.1"/>
    </source>
</evidence>
<gene>
    <name evidence="2" type="ORF">EVAR_83632_1</name>
</gene>